<sequence length="376" mass="41699">MEWSFLEIMKDVYKIALSAFFSDLGYQAVVASFPILLVFYFHLPIFIYGIVESFSYGIGLFFSFLGGLLADKWGSKKVAIFGNTFIVLLSFTGFAKDAIQAIILFLSGWYMRNLRSPARRTMVAQITSENERKRAFGILHALDVFGGMLAIVYLTIAIYFRVPFYFLLPLTAIPITIGTLMLVLTKQGKTFKSEIQKTNVILGIFIATIFFGISTYSPGFPIISVSQSTHEIYLGALTYGIFLGSSALFGYVFSYLRINDLYGLGLGYTISGIASLGFVFLFVYGALGLYPLVFLLGLSLAAAETFEPTIISKFTGKNIGRNMGFLSFSRGIGYFIGNSLMGILYSISYTYAYMFAFISAIISVIIIVILTINIKK</sequence>
<dbReference type="PANTHER" id="PTHR23518:SF2">
    <property type="entry name" value="MAJOR FACILITATOR SUPERFAMILY TRANSPORTER"/>
    <property type="match status" value="1"/>
</dbReference>
<accession>A0A031LJE2</accession>
<dbReference type="InterPro" id="IPR036259">
    <property type="entry name" value="MFS_trans_sf"/>
</dbReference>
<dbReference type="GO" id="GO:0022857">
    <property type="term" value="F:transmembrane transporter activity"/>
    <property type="evidence" value="ECO:0007669"/>
    <property type="project" value="InterPro"/>
</dbReference>
<feature type="transmembrane region" description="Helical" evidence="1">
    <location>
        <begin position="323"/>
        <end position="345"/>
    </location>
</feature>
<feature type="transmembrane region" description="Helical" evidence="1">
    <location>
        <begin position="166"/>
        <end position="184"/>
    </location>
</feature>
<dbReference type="AlphaFoldDB" id="A0A031LJE2"/>
<dbReference type="Pfam" id="PF07690">
    <property type="entry name" value="MFS_1"/>
    <property type="match status" value="1"/>
</dbReference>
<keyword evidence="1" id="KW-0812">Transmembrane</keyword>
<reference evidence="2 3" key="1">
    <citation type="submission" date="2014-03" db="EMBL/GenBank/DDBJ databases">
        <title>Draft genome sequence of the novel thermoacidophilic archaea Acidianus copahuensis ALE1 strain, isolated from Copahue volcanic area in Neuquen Argentina.</title>
        <authorList>
            <person name="Urbieta M.S."/>
            <person name="Rascovan N."/>
            <person name="Castro C."/>
            <person name="Revale S."/>
            <person name="Giaveno M.A."/>
            <person name="Vazquez M.P."/>
            <person name="Donati E.R."/>
        </authorList>
    </citation>
    <scope>NUCLEOTIDE SEQUENCE [LARGE SCALE GENOMIC DNA]</scope>
    <source>
        <strain evidence="2 3">ALE1</strain>
    </source>
</reference>
<feature type="transmembrane region" description="Helical" evidence="1">
    <location>
        <begin position="261"/>
        <end position="283"/>
    </location>
</feature>
<feature type="transmembrane region" description="Helical" evidence="1">
    <location>
        <begin position="232"/>
        <end position="254"/>
    </location>
</feature>
<feature type="transmembrane region" description="Helical" evidence="1">
    <location>
        <begin position="12"/>
        <end position="39"/>
    </location>
</feature>
<dbReference type="SUPFAM" id="SSF103473">
    <property type="entry name" value="MFS general substrate transporter"/>
    <property type="match status" value="1"/>
</dbReference>
<comment type="caution">
    <text evidence="2">The sequence shown here is derived from an EMBL/GenBank/DDBJ whole genome shotgun (WGS) entry which is preliminary data.</text>
</comment>
<dbReference type="PANTHER" id="PTHR23518">
    <property type="entry name" value="C-METHYLTRANSFERASE"/>
    <property type="match status" value="1"/>
</dbReference>
<dbReference type="EMBL" id="JFZT01000052">
    <property type="protein sequence ID" value="EZQ02259.1"/>
    <property type="molecule type" value="Genomic_DNA"/>
</dbReference>
<dbReference type="Proteomes" id="UP000024332">
    <property type="component" value="Unassembled WGS sequence"/>
</dbReference>
<dbReference type="Gene3D" id="1.20.1250.20">
    <property type="entry name" value="MFS general substrate transporter like domains"/>
    <property type="match status" value="2"/>
</dbReference>
<feature type="transmembrane region" description="Helical" evidence="1">
    <location>
        <begin position="45"/>
        <end position="70"/>
    </location>
</feature>
<keyword evidence="1" id="KW-0472">Membrane</keyword>
<feature type="transmembrane region" description="Helical" evidence="1">
    <location>
        <begin position="135"/>
        <end position="160"/>
    </location>
</feature>
<evidence type="ECO:0000256" key="1">
    <source>
        <dbReference type="SAM" id="Phobius"/>
    </source>
</evidence>
<feature type="transmembrane region" description="Helical" evidence="1">
    <location>
        <begin position="351"/>
        <end position="372"/>
    </location>
</feature>
<gene>
    <name evidence="2" type="ORF">CM19_10665</name>
</gene>
<dbReference type="STRING" id="1160895.CM19_10665"/>
<dbReference type="InterPro" id="IPR011701">
    <property type="entry name" value="MFS"/>
</dbReference>
<protein>
    <submittedName>
        <fullName evidence="2">MFS transporter</fullName>
    </submittedName>
</protein>
<keyword evidence="1" id="KW-1133">Transmembrane helix</keyword>
<evidence type="ECO:0000313" key="3">
    <source>
        <dbReference type="Proteomes" id="UP000024332"/>
    </source>
</evidence>
<feature type="transmembrane region" description="Helical" evidence="1">
    <location>
        <begin position="289"/>
        <end position="311"/>
    </location>
</feature>
<keyword evidence="3" id="KW-1185">Reference proteome</keyword>
<proteinExistence type="predicted"/>
<evidence type="ECO:0000313" key="2">
    <source>
        <dbReference type="EMBL" id="EZQ02259.1"/>
    </source>
</evidence>
<name>A0A031LJE2_9CREN</name>
<feature type="transmembrane region" description="Helical" evidence="1">
    <location>
        <begin position="200"/>
        <end position="220"/>
    </location>
</feature>
<organism evidence="2 3">
    <name type="scientific">Candidatus Acidianus copahuensis</name>
    <dbReference type="NCBI Taxonomy" id="1160895"/>
    <lineage>
        <taxon>Archaea</taxon>
        <taxon>Thermoproteota</taxon>
        <taxon>Thermoprotei</taxon>
        <taxon>Sulfolobales</taxon>
        <taxon>Sulfolobaceae</taxon>
        <taxon>Acidianus</taxon>
    </lineage>
</organism>